<protein>
    <recommendedName>
        <fullName evidence="3">Prohead core protein</fullName>
    </recommendedName>
</protein>
<dbReference type="RefSeq" id="YP_009220833.1">
    <property type="nucleotide sequence ID" value="NC_029042.1"/>
</dbReference>
<gene>
    <name evidence="1" type="ORF">SP38_89</name>
</gene>
<name>A0A0N7CDA6_9CAUD</name>
<organism evidence="1 2">
    <name type="scientific">Salmonella phage 38</name>
    <dbReference type="NCBI Taxonomy" id="1654891"/>
    <lineage>
        <taxon>Viruses</taxon>
        <taxon>Duplodnaviria</taxon>
        <taxon>Heunggongvirae</taxon>
        <taxon>Uroviricota</taxon>
        <taxon>Caudoviricetes</taxon>
        <taxon>Pantevenvirales</taxon>
        <taxon>Ackermannviridae</taxon>
        <taxon>Cvivirinae</taxon>
        <taxon>Kuttervirus</taxon>
        <taxon>Kuttervirus kv38</taxon>
    </lineage>
</organism>
<evidence type="ECO:0000313" key="2">
    <source>
        <dbReference type="Proteomes" id="UP000201337"/>
    </source>
</evidence>
<dbReference type="GeneID" id="26683799"/>
<sequence length="105" mass="12357">MMEITEIATFADFLASRMDEQRVIDKVNARGKRRRRLKCAPGFKLSADGSRCEVMDASERRVRKIGNRKALRSKKRMGMGYQRKIERRKKKAMKFRKMMGLSKNK</sequence>
<dbReference type="Proteomes" id="UP000201337">
    <property type="component" value="Segment"/>
</dbReference>
<reference evidence="1 2" key="1">
    <citation type="journal article" date="2016" name="Virus Genes">
        <title>Genomic characterization of Salmonella bacteriophages isolated from India.</title>
        <authorList>
            <person name="Karpe Y.A."/>
            <person name="Kanade G.D."/>
            <person name="Pingale K.D."/>
            <person name="Arankalle V.A."/>
            <person name="Banerjee K."/>
        </authorList>
    </citation>
    <scope>NUCLEOTIDE SEQUENCE [LARGE SCALE GENOMIC DNA]</scope>
</reference>
<evidence type="ECO:0000313" key="1">
    <source>
        <dbReference type="EMBL" id="AKJ73691.1"/>
    </source>
</evidence>
<keyword evidence="2" id="KW-1185">Reference proteome</keyword>
<dbReference type="OrthoDB" id="19310at10239"/>
<evidence type="ECO:0008006" key="3">
    <source>
        <dbReference type="Google" id="ProtNLM"/>
    </source>
</evidence>
<dbReference type="EMBL" id="KR296692">
    <property type="protein sequence ID" value="AKJ73691.1"/>
    <property type="molecule type" value="Genomic_DNA"/>
</dbReference>
<accession>A0A0N7CDA6</accession>
<proteinExistence type="predicted"/>
<dbReference type="KEGG" id="vg:26683799"/>